<dbReference type="GO" id="GO:0050518">
    <property type="term" value="F:2-C-methyl-D-erythritol 4-phosphate cytidylyltransferase activity"/>
    <property type="evidence" value="ECO:0007669"/>
    <property type="project" value="UniProtKB-UniRule"/>
</dbReference>
<evidence type="ECO:0000256" key="7">
    <source>
        <dbReference type="HAMAP-Rule" id="MF_00108"/>
    </source>
</evidence>
<dbReference type="PANTHER" id="PTHR32125:SF4">
    <property type="entry name" value="2-C-METHYL-D-ERYTHRITOL 4-PHOSPHATE CYTIDYLYLTRANSFERASE, CHLOROPLASTIC"/>
    <property type="match status" value="1"/>
</dbReference>
<keyword evidence="5 7" id="KW-0548">Nucleotidyltransferase</keyword>
<dbReference type="Pfam" id="PF01128">
    <property type="entry name" value="IspD"/>
    <property type="match status" value="1"/>
</dbReference>
<protein>
    <recommendedName>
        <fullName evidence="7">2-C-methyl-D-erythritol 4-phosphate cytidylyltransferase</fullName>
        <ecNumber evidence="7">2.7.7.60</ecNumber>
    </recommendedName>
    <alternativeName>
        <fullName evidence="7">4-diphosphocytidyl-2C-methyl-D-erythritol synthase</fullName>
    </alternativeName>
    <alternativeName>
        <fullName evidence="7">MEP cytidylyltransferase</fullName>
        <shortName evidence="7">MCT</shortName>
    </alternativeName>
</protein>
<dbReference type="AlphaFoldDB" id="A0A1F4T598"/>
<gene>
    <name evidence="7" type="primary">ispD</name>
    <name evidence="8" type="ORF">A3K49_01715</name>
</gene>
<sequence length="220" mass="23615">MKTIAIIVAGGMGRRMGKDKQFLPIAGKPMVAWSLAAFERSKEVDGIILVVAKNNIAKAEKLKSKKLLAIALSGAERQDSVHNGLALLPRSAKIVLVHDGARPAIDIDTIAAAIRAAKQHGAAVVGVPVKDTVKRVTGDGKRIKETLDRSTLWLAQTPQAFKTSLLLKAYAKIKGSCTDDAMVMEAAGFPVVMVMGSYKNIKATTPEDLEYLERVLAKRS</sequence>
<evidence type="ECO:0000313" key="9">
    <source>
        <dbReference type="Proteomes" id="UP000178602"/>
    </source>
</evidence>
<evidence type="ECO:0000256" key="5">
    <source>
        <dbReference type="ARBA" id="ARBA00022695"/>
    </source>
</evidence>
<dbReference type="CDD" id="cd02516">
    <property type="entry name" value="CDP-ME_synthetase"/>
    <property type="match status" value="1"/>
</dbReference>
<dbReference type="GO" id="GO:0019288">
    <property type="term" value="P:isopentenyl diphosphate biosynthetic process, methylerythritol 4-phosphate pathway"/>
    <property type="evidence" value="ECO:0007669"/>
    <property type="project" value="UniProtKB-UniRule"/>
</dbReference>
<feature type="site" description="Positions MEP for the nucleophilic attack" evidence="7">
    <location>
        <position position="149"/>
    </location>
</feature>
<accession>A0A1F4T598</accession>
<reference evidence="8 9" key="1">
    <citation type="journal article" date="2016" name="Nat. Commun.">
        <title>Thousands of microbial genomes shed light on interconnected biogeochemical processes in an aquifer system.</title>
        <authorList>
            <person name="Anantharaman K."/>
            <person name="Brown C.T."/>
            <person name="Hug L.A."/>
            <person name="Sharon I."/>
            <person name="Castelle C.J."/>
            <person name="Probst A.J."/>
            <person name="Thomas B.C."/>
            <person name="Singh A."/>
            <person name="Wilkins M.J."/>
            <person name="Karaoz U."/>
            <person name="Brodie E.L."/>
            <person name="Williams K.H."/>
            <person name="Hubbard S.S."/>
            <person name="Banfield J.F."/>
        </authorList>
    </citation>
    <scope>NUCLEOTIDE SEQUENCE [LARGE SCALE GENOMIC DNA]</scope>
</reference>
<comment type="catalytic activity">
    <reaction evidence="1 7">
        <text>2-C-methyl-D-erythritol 4-phosphate + CTP + H(+) = 4-CDP-2-C-methyl-D-erythritol + diphosphate</text>
        <dbReference type="Rhea" id="RHEA:13429"/>
        <dbReference type="ChEBI" id="CHEBI:15378"/>
        <dbReference type="ChEBI" id="CHEBI:33019"/>
        <dbReference type="ChEBI" id="CHEBI:37563"/>
        <dbReference type="ChEBI" id="CHEBI:57823"/>
        <dbReference type="ChEBI" id="CHEBI:58262"/>
        <dbReference type="EC" id="2.7.7.60"/>
    </reaction>
</comment>
<dbReference type="PROSITE" id="PS01295">
    <property type="entry name" value="ISPD"/>
    <property type="match status" value="1"/>
</dbReference>
<dbReference type="InterPro" id="IPR029044">
    <property type="entry name" value="Nucleotide-diphossugar_trans"/>
</dbReference>
<dbReference type="EC" id="2.7.7.60" evidence="7"/>
<comment type="function">
    <text evidence="7">Catalyzes the formation of 4-diphosphocytidyl-2-C-methyl-D-erythritol from CTP and 2-C-methyl-D-erythritol 4-phosphate (MEP).</text>
</comment>
<dbReference type="PANTHER" id="PTHR32125">
    <property type="entry name" value="2-C-METHYL-D-ERYTHRITOL 4-PHOSPHATE CYTIDYLYLTRANSFERASE, CHLOROPLASTIC"/>
    <property type="match status" value="1"/>
</dbReference>
<feature type="site" description="Transition state stabilizer" evidence="7">
    <location>
        <position position="15"/>
    </location>
</feature>
<evidence type="ECO:0000256" key="3">
    <source>
        <dbReference type="ARBA" id="ARBA00009789"/>
    </source>
</evidence>
<dbReference type="FunFam" id="3.90.550.10:FF:000003">
    <property type="entry name" value="2-C-methyl-D-erythritol 4-phosphate cytidylyltransferase"/>
    <property type="match status" value="1"/>
</dbReference>
<proteinExistence type="inferred from homology"/>
<feature type="site" description="Transition state stabilizer" evidence="7">
    <location>
        <position position="20"/>
    </location>
</feature>
<keyword evidence="4 7" id="KW-0808">Transferase</keyword>
<evidence type="ECO:0000256" key="2">
    <source>
        <dbReference type="ARBA" id="ARBA00004787"/>
    </source>
</evidence>
<dbReference type="EMBL" id="MEUG01000001">
    <property type="protein sequence ID" value="OGC27717.1"/>
    <property type="molecule type" value="Genomic_DNA"/>
</dbReference>
<dbReference type="SUPFAM" id="SSF53448">
    <property type="entry name" value="Nucleotide-diphospho-sugar transferases"/>
    <property type="match status" value="1"/>
</dbReference>
<dbReference type="UniPathway" id="UPA00056">
    <property type="reaction ID" value="UER00093"/>
</dbReference>
<dbReference type="Gene3D" id="3.90.550.10">
    <property type="entry name" value="Spore Coat Polysaccharide Biosynthesis Protein SpsA, Chain A"/>
    <property type="match status" value="1"/>
</dbReference>
<keyword evidence="6 7" id="KW-0414">Isoprene biosynthesis</keyword>
<organism evidence="8 9">
    <name type="scientific">candidate division WOR-1 bacterium RIFOXYC12_FULL_54_18</name>
    <dbReference type="NCBI Taxonomy" id="1802584"/>
    <lineage>
        <taxon>Bacteria</taxon>
        <taxon>Bacillati</taxon>
        <taxon>Saganbacteria</taxon>
    </lineage>
</organism>
<evidence type="ECO:0000313" key="8">
    <source>
        <dbReference type="EMBL" id="OGC27717.1"/>
    </source>
</evidence>
<comment type="pathway">
    <text evidence="2 7">Isoprenoid biosynthesis; isopentenyl diphosphate biosynthesis via DXP pathway; isopentenyl diphosphate from 1-deoxy-D-xylulose 5-phosphate: step 2/6.</text>
</comment>
<comment type="similarity">
    <text evidence="3 7">Belongs to the IspD/TarI cytidylyltransferase family. IspD subfamily.</text>
</comment>
<dbReference type="NCBIfam" id="TIGR00453">
    <property type="entry name" value="ispD"/>
    <property type="match status" value="1"/>
</dbReference>
<evidence type="ECO:0000256" key="1">
    <source>
        <dbReference type="ARBA" id="ARBA00001282"/>
    </source>
</evidence>
<dbReference type="InterPro" id="IPR001228">
    <property type="entry name" value="IspD"/>
</dbReference>
<dbReference type="InterPro" id="IPR018294">
    <property type="entry name" value="ISPD_synthase_CS"/>
</dbReference>
<dbReference type="Proteomes" id="UP000178602">
    <property type="component" value="Unassembled WGS sequence"/>
</dbReference>
<dbReference type="InterPro" id="IPR050088">
    <property type="entry name" value="IspD/TarI_cytidylyltransf_bact"/>
</dbReference>
<evidence type="ECO:0000256" key="6">
    <source>
        <dbReference type="ARBA" id="ARBA00023229"/>
    </source>
</evidence>
<comment type="caution">
    <text evidence="8">The sequence shown here is derived from an EMBL/GenBank/DDBJ whole genome shotgun (WGS) entry which is preliminary data.</text>
</comment>
<evidence type="ECO:0000256" key="4">
    <source>
        <dbReference type="ARBA" id="ARBA00022679"/>
    </source>
</evidence>
<name>A0A1F4T598_UNCSA</name>
<feature type="site" description="Positions MEP for the nucleophilic attack" evidence="7">
    <location>
        <position position="202"/>
    </location>
</feature>
<dbReference type="InterPro" id="IPR034683">
    <property type="entry name" value="IspD/TarI"/>
</dbReference>
<dbReference type="HAMAP" id="MF_00108">
    <property type="entry name" value="IspD"/>
    <property type="match status" value="1"/>
</dbReference>